<dbReference type="Pfam" id="PF11187">
    <property type="entry name" value="Mbeg1-like"/>
    <property type="match status" value="1"/>
</dbReference>
<dbReference type="HOGENOM" id="CLU_415488_0_0_9"/>
<gene>
    <name evidence="1" type="ORF">HMPREF0381_0816</name>
</gene>
<evidence type="ECO:0000313" key="1">
    <source>
        <dbReference type="EMBL" id="EFU77307.1"/>
    </source>
</evidence>
<dbReference type="EMBL" id="AEPW01000028">
    <property type="protein sequence ID" value="EFU77307.1"/>
    <property type="molecule type" value="Genomic_DNA"/>
</dbReference>
<dbReference type="Proteomes" id="UP000003434">
    <property type="component" value="Unassembled WGS sequence"/>
</dbReference>
<evidence type="ECO:0000313" key="2">
    <source>
        <dbReference type="Proteomes" id="UP000003434"/>
    </source>
</evidence>
<dbReference type="Gene3D" id="3.40.50.1820">
    <property type="entry name" value="alpha/beta hydrolase"/>
    <property type="match status" value="1"/>
</dbReference>
<name>E6LLI1_9FIRM</name>
<sequence length="638" mass="73147">MASNRPTDDELQEKALYDIIQYLPLDKLDISDFKNINDIVRLAKNKEKLLGEIEGKLDKEGKSDKKAIEENLPAIEAILKDRPELGKAKISNMSWKDNDGDKKQDHNPKGMQACTFERDDQVYISFRGTPARSWIDNAKAFVEDLEKSEVFFNIFTFTTSVVNPESVVVSDRVKEIIGRDKVMPWDALRLGLEGKISSLLTKDENISKEKINGIFDSELKKYTFPMQEEALDYMETLKKSGVFEKYDNVYVTGHSKGGNEATLVTMIYSDVIDRCISGDGQGFSPEFVEYMKKTLGPEEFAKIQDKMYGFHANNDYVNVLGVSVIKLENRIYFIPEIKLESIVDLLWNHLPTAMIDVKTGKIAQVSEQGAFGKFIAKVSEKLMKINQADREDAAITGMCLLQYLYVHEPITSVNPDESKRNLEVASDMIDVAASFSNGIRILGKLIVETLFQEEGKEFVHYIVDTFGEKNKFIKTLGTVYDALYFVEEKKNNIKKTIMYFVEYIANDWDEFNRTLDKYNEQDIVKDKDLENLKKCEAYGTSDLGTVAINYAKTKELVNILDEMNDLVEGRILPEMEDIADNLRRLSFWRVEVRDWTDIKDSIEKSNNTRKRFKERVINYYNSCEIMEAKFVAGMYGGK</sequence>
<dbReference type="SUPFAM" id="SSF53474">
    <property type="entry name" value="alpha/beta-Hydrolases"/>
    <property type="match status" value="1"/>
</dbReference>
<reference evidence="1 2" key="1">
    <citation type="submission" date="2010-12" db="EMBL/GenBank/DDBJ databases">
        <authorList>
            <person name="Muzny D."/>
            <person name="Qin X."/>
            <person name="Deng J."/>
            <person name="Jiang H."/>
            <person name="Liu Y."/>
            <person name="Qu J."/>
            <person name="Song X.-Z."/>
            <person name="Zhang L."/>
            <person name="Thornton R."/>
            <person name="Coyle M."/>
            <person name="Francisco L."/>
            <person name="Jackson L."/>
            <person name="Javaid M."/>
            <person name="Korchina V."/>
            <person name="Kovar C."/>
            <person name="Mata R."/>
            <person name="Mathew T."/>
            <person name="Ngo R."/>
            <person name="Nguyen L."/>
            <person name="Nguyen N."/>
            <person name="Okwuonu G."/>
            <person name="Ongeri F."/>
            <person name="Pham C."/>
            <person name="Simmons D."/>
            <person name="Wilczek-Boney K."/>
            <person name="Hale W."/>
            <person name="Jakkamsetti A."/>
            <person name="Pham P."/>
            <person name="Ruth R."/>
            <person name="San Lucas F."/>
            <person name="Warren J."/>
            <person name="Zhang J."/>
            <person name="Zhao Z."/>
            <person name="Zhou C."/>
            <person name="Zhu D."/>
            <person name="Lee S."/>
            <person name="Bess C."/>
            <person name="Blankenburg K."/>
            <person name="Forbes L."/>
            <person name="Fu Q."/>
            <person name="Gubbala S."/>
            <person name="Hirani K."/>
            <person name="Jayaseelan J.C."/>
            <person name="Lara F."/>
            <person name="Munidasa M."/>
            <person name="Palculict T."/>
            <person name="Patil S."/>
            <person name="Pu L.-L."/>
            <person name="Saada N."/>
            <person name="Tang L."/>
            <person name="Weissenberger G."/>
            <person name="Zhu Y."/>
            <person name="Hemphill L."/>
            <person name="Shang Y."/>
            <person name="Youmans B."/>
            <person name="Ayvaz T."/>
            <person name="Ross M."/>
            <person name="Santibanez J."/>
            <person name="Aqrawi P."/>
            <person name="Gross S."/>
            <person name="Joshi V."/>
            <person name="Fowler G."/>
            <person name="Nazareth L."/>
            <person name="Reid J."/>
            <person name="Worley K."/>
            <person name="Petrosino J."/>
            <person name="Highlander S."/>
            <person name="Gibbs R."/>
        </authorList>
    </citation>
    <scope>NUCLEOTIDE SEQUENCE [LARGE SCALE GENOMIC DNA]</scope>
    <source>
        <strain evidence="1 2">DSM 3986</strain>
    </source>
</reference>
<dbReference type="InterPro" id="IPR024499">
    <property type="entry name" value="Mbeg1-like"/>
</dbReference>
<comment type="caution">
    <text evidence="1">The sequence shown here is derived from an EMBL/GenBank/DDBJ whole genome shotgun (WGS) entry which is preliminary data.</text>
</comment>
<dbReference type="AlphaFoldDB" id="E6LLI1"/>
<proteinExistence type="predicted"/>
<accession>E6LLI1</accession>
<protein>
    <submittedName>
        <fullName evidence="1">Uncharacterized protein</fullName>
    </submittedName>
</protein>
<dbReference type="RefSeq" id="WP_008750585.1">
    <property type="nucleotide sequence ID" value="NZ_GL622296.1"/>
</dbReference>
<dbReference type="eggNOG" id="ENOG5033PAE">
    <property type="taxonomic scope" value="Bacteria"/>
</dbReference>
<dbReference type="InterPro" id="IPR029058">
    <property type="entry name" value="AB_hydrolase_fold"/>
</dbReference>
<organism evidence="1 2">
    <name type="scientific">Lachnoanaerobaculum saburreum DSM 3986</name>
    <dbReference type="NCBI Taxonomy" id="887325"/>
    <lineage>
        <taxon>Bacteria</taxon>
        <taxon>Bacillati</taxon>
        <taxon>Bacillota</taxon>
        <taxon>Clostridia</taxon>
        <taxon>Lachnospirales</taxon>
        <taxon>Lachnospiraceae</taxon>
        <taxon>Lachnoanaerobaculum</taxon>
    </lineage>
</organism>